<evidence type="ECO:0000313" key="1">
    <source>
        <dbReference type="EnsemblPlants" id="AVESA.00010b.r2.2DG0376330.1.CDS.1"/>
    </source>
</evidence>
<organism evidence="1 2">
    <name type="scientific">Avena sativa</name>
    <name type="common">Oat</name>
    <dbReference type="NCBI Taxonomy" id="4498"/>
    <lineage>
        <taxon>Eukaryota</taxon>
        <taxon>Viridiplantae</taxon>
        <taxon>Streptophyta</taxon>
        <taxon>Embryophyta</taxon>
        <taxon>Tracheophyta</taxon>
        <taxon>Spermatophyta</taxon>
        <taxon>Magnoliopsida</taxon>
        <taxon>Liliopsida</taxon>
        <taxon>Poales</taxon>
        <taxon>Poaceae</taxon>
        <taxon>BOP clade</taxon>
        <taxon>Pooideae</taxon>
        <taxon>Poodae</taxon>
        <taxon>Poeae</taxon>
        <taxon>Poeae Chloroplast Group 1 (Aveneae type)</taxon>
        <taxon>Aveninae</taxon>
        <taxon>Avena</taxon>
    </lineage>
</organism>
<reference evidence="1" key="2">
    <citation type="submission" date="2025-09" db="UniProtKB">
        <authorList>
            <consortium name="EnsemblPlants"/>
        </authorList>
    </citation>
    <scope>IDENTIFICATION</scope>
</reference>
<protein>
    <submittedName>
        <fullName evidence="1">Uncharacterized protein</fullName>
    </submittedName>
</protein>
<dbReference type="Proteomes" id="UP001732700">
    <property type="component" value="Chromosome 2D"/>
</dbReference>
<accession>A0ACD5V562</accession>
<evidence type="ECO:0000313" key="2">
    <source>
        <dbReference type="Proteomes" id="UP001732700"/>
    </source>
</evidence>
<proteinExistence type="predicted"/>
<dbReference type="EnsemblPlants" id="AVESA.00010b.r2.2DG0376330.1">
    <property type="protein sequence ID" value="AVESA.00010b.r2.2DG0376330.1.CDS.1"/>
    <property type="gene ID" value="AVESA.00010b.r2.2DG0376330"/>
</dbReference>
<sequence length="414" mass="47250">MEMEIDPVHTSEARGRRPAEELEGALPFVSRKKAKNPEPVLECQLAEELKDLEVLSLAARTECEEMLEIVDGMGPLEIAEGLSTGYRRKVEKPEKGKAVQEWQPEAELEEALSLAVRSGMMAEETKKFLRVAAWSNLTDYDVHSLAIKRGLKDEDAVSLAKNFLTMYRIVYTALHAELLASFDAVRFDRELCQWERFGRFITERKNKGPEAIPFLLFKIKASAKNAKVSWWRKEYGHFPPERQGYTSALRVARLVVGRDGWFRLEEAGEDGQPGALSYGVGSYRWPDPRVGVLKDGWLSPHNEVAVIRRMPRGEGISVMSYVDGLGVQLGEFLFVLNMAWTVALSFTERSFYVSSKFTEETLHAIPGIDFINITVPMENLIKKLYQMYEQEEEDKKTMLEKQANQDPQDRQEMM</sequence>
<reference evidence="1" key="1">
    <citation type="submission" date="2021-05" db="EMBL/GenBank/DDBJ databases">
        <authorList>
            <person name="Scholz U."/>
            <person name="Mascher M."/>
            <person name="Fiebig A."/>
        </authorList>
    </citation>
    <scope>NUCLEOTIDE SEQUENCE [LARGE SCALE GENOMIC DNA]</scope>
</reference>
<keyword evidence="2" id="KW-1185">Reference proteome</keyword>
<name>A0ACD5V562_AVESA</name>